<evidence type="ECO:0000256" key="1">
    <source>
        <dbReference type="ARBA" id="ARBA00005750"/>
    </source>
</evidence>
<dbReference type="PANTHER" id="PTHR39181:SF1">
    <property type="entry name" value="TYROSINE-PROTEIN PHOSPHATASE YWQE"/>
    <property type="match status" value="1"/>
</dbReference>
<evidence type="ECO:0000256" key="6">
    <source>
        <dbReference type="SAM" id="Coils"/>
    </source>
</evidence>
<dbReference type="OrthoDB" id="9788539at2"/>
<dbReference type="EMBL" id="UGYZ01000002">
    <property type="protein sequence ID" value="SUI99184.1"/>
    <property type="molecule type" value="Genomic_DNA"/>
</dbReference>
<evidence type="ECO:0000256" key="5">
    <source>
        <dbReference type="PIRNR" id="PIRNR016557"/>
    </source>
</evidence>
<dbReference type="Gene3D" id="3.20.20.140">
    <property type="entry name" value="Metal-dependent hydrolases"/>
    <property type="match status" value="1"/>
</dbReference>
<reference evidence="7 8" key="1">
    <citation type="submission" date="2018-06" db="EMBL/GenBank/DDBJ databases">
        <authorList>
            <consortium name="Pathogen Informatics"/>
            <person name="Doyle S."/>
        </authorList>
    </citation>
    <scope>NUCLEOTIDE SEQUENCE [LARGE SCALE GENOMIC DNA]</scope>
    <source>
        <strain evidence="8">ATCC 11859 / DSM 33 / NCIB 8841 / NCTC 4822</strain>
    </source>
</reference>
<comment type="similarity">
    <text evidence="1 5">Belongs to the metallo-dependent hydrolases superfamily. CpsB/CapC family.</text>
</comment>
<dbReference type="GO" id="GO:0004725">
    <property type="term" value="F:protein tyrosine phosphatase activity"/>
    <property type="evidence" value="ECO:0007669"/>
    <property type="project" value="UniProtKB-UniRule"/>
</dbReference>
<name>A0A380BDN2_SPOPA</name>
<keyword evidence="6" id="KW-0175">Coiled coil</keyword>
<keyword evidence="2 5" id="KW-0378">Hydrolase</keyword>
<proteinExistence type="inferred from homology"/>
<protein>
    <recommendedName>
        <fullName evidence="5">Tyrosine-protein phosphatase</fullName>
        <ecNumber evidence="5">3.1.3.48</ecNumber>
    </recommendedName>
</protein>
<feature type="coiled-coil region" evidence="6">
    <location>
        <begin position="52"/>
        <end position="79"/>
    </location>
</feature>
<dbReference type="Pfam" id="PF19567">
    <property type="entry name" value="CpsB_CapC"/>
    <property type="match status" value="1"/>
</dbReference>
<dbReference type="SUPFAM" id="SSF89550">
    <property type="entry name" value="PHP domain-like"/>
    <property type="match status" value="1"/>
</dbReference>
<dbReference type="EC" id="3.1.3.48" evidence="5"/>
<dbReference type="PANTHER" id="PTHR39181">
    <property type="entry name" value="TYROSINE-PROTEIN PHOSPHATASE YWQE"/>
    <property type="match status" value="1"/>
</dbReference>
<accession>A0A380BDN2</accession>
<sequence length="255" mass="28402">MLDMHAHILPGVDDGPETVAESLALLEKAESEGITDIIATSHAYSPHYDVPKQQVLQGLEQLKAEMQKEKLNLQLQTGQEIRIHDKVVERIESGEALTLANSKYVLIELPSSGIPAYTVSVIQGMLNLNKVPIIAHPERNRAIAEKPSRLGRLITHGALAQITSGSLVGHFGKNVQRLSMQLVEANLVHAYGTDVHNLETRPAFFEEGLDQLDKHGHHDFADILLENNARILTNEDFILLEPQAIEKKKWWQFIG</sequence>
<gene>
    <name evidence="7" type="primary">ywqE</name>
    <name evidence="7" type="ORF">NCTC4822_00497</name>
</gene>
<dbReference type="InterPro" id="IPR016195">
    <property type="entry name" value="Pol/histidinol_Pase-like"/>
</dbReference>
<evidence type="ECO:0000313" key="7">
    <source>
        <dbReference type="EMBL" id="SUI99184.1"/>
    </source>
</evidence>
<dbReference type="AlphaFoldDB" id="A0A380BDN2"/>
<keyword evidence="3 5" id="KW-0904">Protein phosphatase</keyword>
<evidence type="ECO:0000313" key="8">
    <source>
        <dbReference type="Proteomes" id="UP000254519"/>
    </source>
</evidence>
<evidence type="ECO:0000256" key="3">
    <source>
        <dbReference type="ARBA" id="ARBA00022912"/>
    </source>
</evidence>
<evidence type="ECO:0000256" key="2">
    <source>
        <dbReference type="ARBA" id="ARBA00022801"/>
    </source>
</evidence>
<organism evidence="7 8">
    <name type="scientific">Sporosarcina pasteurii</name>
    <name type="common">Bacillus pasteurii</name>
    <dbReference type="NCBI Taxonomy" id="1474"/>
    <lineage>
        <taxon>Bacteria</taxon>
        <taxon>Bacillati</taxon>
        <taxon>Bacillota</taxon>
        <taxon>Bacilli</taxon>
        <taxon>Bacillales</taxon>
        <taxon>Caryophanaceae</taxon>
        <taxon>Sporosarcina</taxon>
    </lineage>
</organism>
<dbReference type="Proteomes" id="UP000254519">
    <property type="component" value="Unassembled WGS sequence"/>
</dbReference>
<dbReference type="InterPro" id="IPR016667">
    <property type="entry name" value="Caps_polysacc_synth_CpsB/CapC"/>
</dbReference>
<dbReference type="RefSeq" id="WP_115359989.1">
    <property type="nucleotide sequence ID" value="NZ_CP038012.1"/>
</dbReference>
<evidence type="ECO:0000256" key="4">
    <source>
        <dbReference type="ARBA" id="ARBA00051722"/>
    </source>
</evidence>
<dbReference type="GO" id="GO:0030145">
    <property type="term" value="F:manganese ion binding"/>
    <property type="evidence" value="ECO:0007669"/>
    <property type="project" value="UniProtKB-UniRule"/>
</dbReference>
<dbReference type="PIRSF" id="PIRSF016557">
    <property type="entry name" value="Caps_synth_CpsB"/>
    <property type="match status" value="1"/>
</dbReference>
<comment type="catalytic activity">
    <reaction evidence="4 5">
        <text>O-phospho-L-tyrosyl-[protein] + H2O = L-tyrosyl-[protein] + phosphate</text>
        <dbReference type="Rhea" id="RHEA:10684"/>
        <dbReference type="Rhea" id="RHEA-COMP:10136"/>
        <dbReference type="Rhea" id="RHEA-COMP:20101"/>
        <dbReference type="ChEBI" id="CHEBI:15377"/>
        <dbReference type="ChEBI" id="CHEBI:43474"/>
        <dbReference type="ChEBI" id="CHEBI:46858"/>
        <dbReference type="ChEBI" id="CHEBI:61978"/>
        <dbReference type="EC" id="3.1.3.48"/>
    </reaction>
</comment>
<keyword evidence="8" id="KW-1185">Reference proteome</keyword>